<keyword evidence="9 10" id="KW-0472">Membrane</keyword>
<organism evidence="12 13">
    <name type="scientific">Halodurantibacterium flavum</name>
    <dbReference type="NCBI Taxonomy" id="1382802"/>
    <lineage>
        <taxon>Bacteria</taxon>
        <taxon>Pseudomonadati</taxon>
        <taxon>Pseudomonadota</taxon>
        <taxon>Alphaproteobacteria</taxon>
        <taxon>Rhodobacterales</taxon>
        <taxon>Paracoccaceae</taxon>
        <taxon>Halodurantibacterium</taxon>
    </lineage>
</organism>
<evidence type="ECO:0000256" key="9">
    <source>
        <dbReference type="ARBA" id="ARBA00023136"/>
    </source>
</evidence>
<evidence type="ECO:0000256" key="10">
    <source>
        <dbReference type="SAM" id="Phobius"/>
    </source>
</evidence>
<evidence type="ECO:0000256" key="4">
    <source>
        <dbReference type="ARBA" id="ARBA00022475"/>
    </source>
</evidence>
<reference evidence="13" key="1">
    <citation type="journal article" date="2019" name="Int. J. Syst. Evol. Microbiol.">
        <title>The Global Catalogue of Microorganisms (GCM) 10K type strain sequencing project: providing services to taxonomists for standard genome sequencing and annotation.</title>
        <authorList>
            <consortium name="The Broad Institute Genomics Platform"/>
            <consortium name="The Broad Institute Genome Sequencing Center for Infectious Disease"/>
            <person name="Wu L."/>
            <person name="Ma J."/>
        </authorList>
    </citation>
    <scope>NUCLEOTIDE SEQUENCE [LARGE SCALE GENOMIC DNA]</scope>
    <source>
        <strain evidence="13">CGMCC 4.7242</strain>
    </source>
</reference>
<dbReference type="PANTHER" id="PTHR30413">
    <property type="entry name" value="INNER MEMBRANE TRANSPORT PERMEASE"/>
    <property type="match status" value="1"/>
</dbReference>
<dbReference type="PANTHER" id="PTHR30413:SF10">
    <property type="entry name" value="CAPSULE POLYSACCHARIDE EXPORT INNER-MEMBRANE PROTEIN CTRC"/>
    <property type="match status" value="1"/>
</dbReference>
<evidence type="ECO:0000256" key="6">
    <source>
        <dbReference type="ARBA" id="ARBA00022692"/>
    </source>
</evidence>
<evidence type="ECO:0000256" key="3">
    <source>
        <dbReference type="ARBA" id="ARBA00022448"/>
    </source>
</evidence>
<comment type="subcellular location">
    <subcellularLocation>
        <location evidence="1">Cell membrane</location>
        <topology evidence="1">Multi-pass membrane protein</topology>
    </subcellularLocation>
</comment>
<dbReference type="RefSeq" id="WP_390261034.1">
    <property type="nucleotide sequence ID" value="NZ_JBHUGH010000006.1"/>
</dbReference>
<keyword evidence="3" id="KW-0813">Transport</keyword>
<feature type="domain" description="ABC-2 type transporter transmembrane" evidence="11">
    <location>
        <begin position="23"/>
        <end position="229"/>
    </location>
</feature>
<gene>
    <name evidence="12" type="ORF">ACFSGJ_09405</name>
</gene>
<feature type="transmembrane region" description="Helical" evidence="10">
    <location>
        <begin position="40"/>
        <end position="65"/>
    </location>
</feature>
<protein>
    <submittedName>
        <fullName evidence="12">ABC transporter permease</fullName>
    </submittedName>
</protein>
<evidence type="ECO:0000256" key="2">
    <source>
        <dbReference type="ARBA" id="ARBA00007783"/>
    </source>
</evidence>
<keyword evidence="7 10" id="KW-1133">Transmembrane helix</keyword>
<dbReference type="InterPro" id="IPR013525">
    <property type="entry name" value="ABC2_TM"/>
</dbReference>
<accession>A0ABW4S4A9</accession>
<dbReference type="PRINTS" id="PR00164">
    <property type="entry name" value="ABC2TRNSPORT"/>
</dbReference>
<sequence length="267" mass="29201">MTSTHPAPVEPAHRQRRTARTVVALMLREMATSYGRSPGGYLWAVAEPVAALALLSLVFSLAFAAPPLGTNFPLFYATGYLPFMLFNDVANRVATSIRFSKPLFAYPGVGYLDAILARFTLAVLTHLAVGALVLGGILTIFITHATPEPGPIVAALGLAAALALGIGTLNCYLMTAFPVWERAWQIATRPLFLISGIFFVYDGLPRAAQEILWFNPLMHIVGLMRQGFYGYYDGAYISPLYVGTVSIATLVTGFMLLYRHHRRLMED</sequence>
<evidence type="ECO:0000256" key="7">
    <source>
        <dbReference type="ARBA" id="ARBA00022989"/>
    </source>
</evidence>
<evidence type="ECO:0000256" key="5">
    <source>
        <dbReference type="ARBA" id="ARBA00022597"/>
    </source>
</evidence>
<evidence type="ECO:0000256" key="1">
    <source>
        <dbReference type="ARBA" id="ARBA00004651"/>
    </source>
</evidence>
<evidence type="ECO:0000313" key="13">
    <source>
        <dbReference type="Proteomes" id="UP001597353"/>
    </source>
</evidence>
<dbReference type="Proteomes" id="UP001597353">
    <property type="component" value="Unassembled WGS sequence"/>
</dbReference>
<evidence type="ECO:0000259" key="11">
    <source>
        <dbReference type="Pfam" id="PF01061"/>
    </source>
</evidence>
<keyword evidence="13" id="KW-1185">Reference proteome</keyword>
<keyword evidence="8" id="KW-0625">Polysaccharide transport</keyword>
<feature type="transmembrane region" description="Helical" evidence="10">
    <location>
        <begin position="115"/>
        <end position="141"/>
    </location>
</feature>
<dbReference type="Pfam" id="PF01061">
    <property type="entry name" value="ABC2_membrane"/>
    <property type="match status" value="1"/>
</dbReference>
<keyword evidence="4" id="KW-1003">Cell membrane</keyword>
<keyword evidence="5" id="KW-0762">Sugar transport</keyword>
<dbReference type="EMBL" id="JBHUGH010000006">
    <property type="protein sequence ID" value="MFD1912430.1"/>
    <property type="molecule type" value="Genomic_DNA"/>
</dbReference>
<feature type="transmembrane region" description="Helical" evidence="10">
    <location>
        <begin position="238"/>
        <end position="258"/>
    </location>
</feature>
<dbReference type="InterPro" id="IPR000412">
    <property type="entry name" value="ABC_2_transport"/>
</dbReference>
<keyword evidence="6 10" id="KW-0812">Transmembrane</keyword>
<name>A0ABW4S4A9_9RHOB</name>
<proteinExistence type="inferred from homology"/>
<feature type="transmembrane region" description="Helical" evidence="10">
    <location>
        <begin position="153"/>
        <end position="177"/>
    </location>
</feature>
<comment type="caution">
    <text evidence="12">The sequence shown here is derived from an EMBL/GenBank/DDBJ whole genome shotgun (WGS) entry which is preliminary data.</text>
</comment>
<comment type="similarity">
    <text evidence="2">Belongs to the ABC-2 integral membrane protein family.</text>
</comment>
<evidence type="ECO:0000313" key="12">
    <source>
        <dbReference type="EMBL" id="MFD1912430.1"/>
    </source>
</evidence>
<evidence type="ECO:0000256" key="8">
    <source>
        <dbReference type="ARBA" id="ARBA00023047"/>
    </source>
</evidence>
<feature type="transmembrane region" description="Helical" evidence="10">
    <location>
        <begin position="183"/>
        <end position="201"/>
    </location>
</feature>